<keyword evidence="8 16" id="KW-0812">Transmembrane</keyword>
<dbReference type="InterPro" id="IPR020846">
    <property type="entry name" value="MFS_dom"/>
</dbReference>
<feature type="transmembrane region" description="Helical" evidence="16">
    <location>
        <begin position="682"/>
        <end position="701"/>
    </location>
</feature>
<dbReference type="SUPFAM" id="SSF103473">
    <property type="entry name" value="MFS general substrate transporter"/>
    <property type="match status" value="1"/>
</dbReference>
<dbReference type="CDD" id="cd06558">
    <property type="entry name" value="crotonase-like"/>
    <property type="match status" value="1"/>
</dbReference>
<dbReference type="GO" id="GO:0005886">
    <property type="term" value="C:plasma membrane"/>
    <property type="evidence" value="ECO:0007669"/>
    <property type="project" value="TreeGrafter"/>
</dbReference>
<evidence type="ECO:0000259" key="17">
    <source>
        <dbReference type="PROSITE" id="PS50850"/>
    </source>
</evidence>
<comment type="pathway">
    <text evidence="3">Siderophore biosynthesis.</text>
</comment>
<comment type="caution">
    <text evidence="18">The sequence shown here is derived from an EMBL/GenBank/DDBJ whole genome shotgun (WGS) entry which is preliminary data.</text>
</comment>
<feature type="domain" description="Major facilitator superfamily (MFS) profile" evidence="17">
    <location>
        <begin position="340"/>
        <end position="843"/>
    </location>
</feature>
<feature type="transmembrane region" description="Helical" evidence="16">
    <location>
        <begin position="377"/>
        <end position="394"/>
    </location>
</feature>
<dbReference type="GO" id="GO:0005777">
    <property type="term" value="C:peroxisome"/>
    <property type="evidence" value="ECO:0007669"/>
    <property type="project" value="UniProtKB-SubCell"/>
</dbReference>
<keyword evidence="6" id="KW-0813">Transport</keyword>
<keyword evidence="12 16" id="KW-0472">Membrane</keyword>
<dbReference type="InterPro" id="IPR001753">
    <property type="entry name" value="Enoyl-CoA_hydra/iso"/>
</dbReference>
<dbReference type="FunFam" id="1.20.1250.20:FF:000284">
    <property type="entry name" value="Siderophore iron transporter mirB"/>
    <property type="match status" value="1"/>
</dbReference>
<dbReference type="GO" id="GO:0016853">
    <property type="term" value="F:isomerase activity"/>
    <property type="evidence" value="ECO:0007669"/>
    <property type="project" value="UniProtKB-KW"/>
</dbReference>
<keyword evidence="11" id="KW-0406">Ion transport</keyword>
<evidence type="ECO:0000256" key="16">
    <source>
        <dbReference type="SAM" id="Phobius"/>
    </source>
</evidence>
<keyword evidence="7" id="KW-0410">Iron transport</keyword>
<reference evidence="18" key="1">
    <citation type="journal article" date="2023" name="Mol. Phylogenet. Evol.">
        <title>Genome-scale phylogeny and comparative genomics of the fungal order Sordariales.</title>
        <authorList>
            <person name="Hensen N."/>
            <person name="Bonometti L."/>
            <person name="Westerberg I."/>
            <person name="Brannstrom I.O."/>
            <person name="Guillou S."/>
            <person name="Cros-Aarteil S."/>
            <person name="Calhoun S."/>
            <person name="Haridas S."/>
            <person name="Kuo A."/>
            <person name="Mondo S."/>
            <person name="Pangilinan J."/>
            <person name="Riley R."/>
            <person name="LaButti K."/>
            <person name="Andreopoulos B."/>
            <person name="Lipzen A."/>
            <person name="Chen C."/>
            <person name="Yan M."/>
            <person name="Daum C."/>
            <person name="Ng V."/>
            <person name="Clum A."/>
            <person name="Steindorff A."/>
            <person name="Ohm R.A."/>
            <person name="Martin F."/>
            <person name="Silar P."/>
            <person name="Natvig D.O."/>
            <person name="Lalanne C."/>
            <person name="Gautier V."/>
            <person name="Ament-Velasquez S.L."/>
            <person name="Kruys A."/>
            <person name="Hutchinson M.I."/>
            <person name="Powell A.J."/>
            <person name="Barry K."/>
            <person name="Miller A.N."/>
            <person name="Grigoriev I.V."/>
            <person name="Debuchy R."/>
            <person name="Gladieux P."/>
            <person name="Hiltunen Thoren M."/>
            <person name="Johannesson H."/>
        </authorList>
    </citation>
    <scope>NUCLEOTIDE SEQUENCE</scope>
    <source>
        <strain evidence="18">PSN293</strain>
    </source>
</reference>
<feature type="transmembrane region" description="Helical" evidence="16">
    <location>
        <begin position="707"/>
        <end position="737"/>
    </location>
</feature>
<evidence type="ECO:0000256" key="14">
    <source>
        <dbReference type="ARBA" id="ARBA00023235"/>
    </source>
</evidence>
<comment type="similarity">
    <text evidence="4">Belongs to the enoyl-CoA hydratase/isomerase family.</text>
</comment>
<evidence type="ECO:0000256" key="9">
    <source>
        <dbReference type="ARBA" id="ARBA00022989"/>
    </source>
</evidence>
<proteinExistence type="inferred from homology"/>
<accession>A0AAN6YAK9</accession>
<evidence type="ECO:0000256" key="11">
    <source>
        <dbReference type="ARBA" id="ARBA00023065"/>
    </source>
</evidence>
<reference evidence="18" key="2">
    <citation type="submission" date="2023-05" db="EMBL/GenBank/DDBJ databases">
        <authorList>
            <consortium name="Lawrence Berkeley National Laboratory"/>
            <person name="Steindorff A."/>
            <person name="Hensen N."/>
            <person name="Bonometti L."/>
            <person name="Westerberg I."/>
            <person name="Brannstrom I.O."/>
            <person name="Guillou S."/>
            <person name="Cros-Aarteil S."/>
            <person name="Calhoun S."/>
            <person name="Haridas S."/>
            <person name="Kuo A."/>
            <person name="Mondo S."/>
            <person name="Pangilinan J."/>
            <person name="Riley R."/>
            <person name="Labutti K."/>
            <person name="Andreopoulos B."/>
            <person name="Lipzen A."/>
            <person name="Chen C."/>
            <person name="Yanf M."/>
            <person name="Daum C."/>
            <person name="Ng V."/>
            <person name="Clum A."/>
            <person name="Ohm R."/>
            <person name="Martin F."/>
            <person name="Silar P."/>
            <person name="Natvig D."/>
            <person name="Lalanne C."/>
            <person name="Gautier V."/>
            <person name="Ament-Velasquez S.L."/>
            <person name="Kruys A."/>
            <person name="Hutchinson M.I."/>
            <person name="Powell A.J."/>
            <person name="Barry K."/>
            <person name="Miller A.N."/>
            <person name="Grigoriev I.V."/>
            <person name="Debuchy R."/>
            <person name="Gladieux P."/>
            <person name="Thoren M.H."/>
            <person name="Johannesson H."/>
        </authorList>
    </citation>
    <scope>NUCLEOTIDE SEQUENCE</scope>
    <source>
        <strain evidence="18">PSN293</strain>
    </source>
</reference>
<keyword evidence="13" id="KW-0576">Peroxisome</keyword>
<dbReference type="GO" id="GO:0006826">
    <property type="term" value="P:iron ion transport"/>
    <property type="evidence" value="ECO:0007669"/>
    <property type="project" value="UniProtKB-KW"/>
</dbReference>
<dbReference type="GO" id="GO:0016829">
    <property type="term" value="F:lyase activity"/>
    <property type="evidence" value="ECO:0007669"/>
    <property type="project" value="UniProtKB-KW"/>
</dbReference>
<feature type="transmembrane region" description="Helical" evidence="16">
    <location>
        <begin position="406"/>
        <end position="427"/>
    </location>
</feature>
<keyword evidence="9 16" id="KW-1133">Transmembrane helix</keyword>
<keyword evidence="14" id="KW-0413">Isomerase</keyword>
<feature type="transmembrane region" description="Helical" evidence="16">
    <location>
        <begin position="494"/>
        <end position="517"/>
    </location>
</feature>
<gene>
    <name evidence="18" type="ORF">QBC37DRAFT_472248</name>
</gene>
<evidence type="ECO:0000256" key="15">
    <source>
        <dbReference type="ARBA" id="ARBA00023239"/>
    </source>
</evidence>
<dbReference type="Pfam" id="PF07690">
    <property type="entry name" value="MFS_1"/>
    <property type="match status" value="1"/>
</dbReference>
<feature type="transmembrane region" description="Helical" evidence="16">
    <location>
        <begin position="822"/>
        <end position="840"/>
    </location>
</feature>
<dbReference type="GO" id="GO:0010106">
    <property type="term" value="P:cellular response to iron ion starvation"/>
    <property type="evidence" value="ECO:0007669"/>
    <property type="project" value="UniProtKB-ARBA"/>
</dbReference>
<feature type="transmembrane region" description="Helical" evidence="16">
    <location>
        <begin position="337"/>
        <end position="357"/>
    </location>
</feature>
<feature type="transmembrane region" description="Helical" evidence="16">
    <location>
        <begin position="654"/>
        <end position="675"/>
    </location>
</feature>
<evidence type="ECO:0000256" key="8">
    <source>
        <dbReference type="ARBA" id="ARBA00022692"/>
    </source>
</evidence>
<dbReference type="Gene3D" id="1.20.1250.20">
    <property type="entry name" value="MFS general substrate transporter like domains"/>
    <property type="match status" value="2"/>
</dbReference>
<protein>
    <submittedName>
        <fullName evidence="18">ClpP/crotonase-like domain-containing protein</fullName>
    </submittedName>
</protein>
<evidence type="ECO:0000256" key="5">
    <source>
        <dbReference type="ARBA" id="ARBA00008335"/>
    </source>
</evidence>
<evidence type="ECO:0000256" key="12">
    <source>
        <dbReference type="ARBA" id="ARBA00023136"/>
    </source>
</evidence>
<comment type="similarity">
    <text evidence="5">Belongs to the major facilitator superfamily.</text>
</comment>
<feature type="transmembrane region" description="Helical" evidence="16">
    <location>
        <begin position="538"/>
        <end position="564"/>
    </location>
</feature>
<feature type="transmembrane region" description="Helical" evidence="16">
    <location>
        <begin position="744"/>
        <end position="768"/>
    </location>
</feature>
<feature type="transmembrane region" description="Helical" evidence="16">
    <location>
        <begin position="433"/>
        <end position="450"/>
    </location>
</feature>
<dbReference type="InterPro" id="IPR036259">
    <property type="entry name" value="MFS_trans_sf"/>
</dbReference>
<dbReference type="AlphaFoldDB" id="A0AAN6YAK9"/>
<feature type="transmembrane region" description="Helical" evidence="16">
    <location>
        <begin position="576"/>
        <end position="596"/>
    </location>
</feature>
<evidence type="ECO:0000256" key="10">
    <source>
        <dbReference type="ARBA" id="ARBA00023004"/>
    </source>
</evidence>
<comment type="subcellular location">
    <subcellularLocation>
        <location evidence="1">Membrane</location>
        <topology evidence="1">Multi-pass membrane protein</topology>
    </subcellularLocation>
    <subcellularLocation>
        <location evidence="2">Peroxisome</location>
    </subcellularLocation>
</comment>
<evidence type="ECO:0000256" key="2">
    <source>
        <dbReference type="ARBA" id="ARBA00004275"/>
    </source>
</evidence>
<dbReference type="EMBL" id="MU858084">
    <property type="protein sequence ID" value="KAK4215040.1"/>
    <property type="molecule type" value="Genomic_DNA"/>
</dbReference>
<evidence type="ECO:0000256" key="4">
    <source>
        <dbReference type="ARBA" id="ARBA00005254"/>
    </source>
</evidence>
<name>A0AAN6YAK9_9PEZI</name>
<dbReference type="FunFam" id="3.90.226.10:FF:000074">
    <property type="entry name" value="Enoyl-CoA hydratase (AFU_orthologue AFUA_2G10650)"/>
    <property type="match status" value="1"/>
</dbReference>
<dbReference type="Pfam" id="PF00378">
    <property type="entry name" value="ECH_1"/>
    <property type="match status" value="1"/>
</dbReference>
<evidence type="ECO:0000313" key="18">
    <source>
        <dbReference type="EMBL" id="KAK4215040.1"/>
    </source>
</evidence>
<dbReference type="Gene3D" id="3.90.226.10">
    <property type="entry name" value="2-enoyl-CoA Hydratase, Chain A, domain 1"/>
    <property type="match status" value="1"/>
</dbReference>
<sequence>MSSLRSQSLNFRNFTVTFPGEHIVLVTLTNTRKLNCIDKATSKEIGAIWDQLDHDETLWVGIITGTGRAFCTGADLHEWNKMNQTGVVNSMAPPGLAGLPRRSGKKPIIAAVNGLCMGGGFEMVANCDVVLASTAAKFSLPEGKRGIVPVAGCLPRLTRTMGLQRTMDLVLTGREVDAKTLHSWGVVSRLVDEGQDVGVEAVKVAHEMCRNSPDALVVGRIGVRMSWEDGSVEGAVTALENEWYPRLMAGQNFQEGIQAFVEKRPTKWVDSKLSKASETQAVTAGDEKKDLAAADVAAVNNGSDVSQHGDSDRSDENLQEGVRAVEAVTLSWSKKTLALVFFNIWMLYLCNAFMSSIVYNLVPYVASFYESHSELNIIYIVSDVMTASVFIPLSKVLDVWGRPQGFLLMATLITLGIVLMAACTNYAMFCAAYVFYNVGFMGVTFCIDVITADASKVKNRGLAYAFTSSPYMITAFAGSKAAEGWWPDNWRWGIGMFAILFPVVAAPLFFILLAALRRAKEQGLMVKEDNGRTMMQSLWHYFVQFDAPGVFLFSAGLIVFLLPFNLAYRAEKGWESGHIIAMLVVGFFILVGFGLYETFVAPVPMLNLKMLTNRTIIGTCLMNATYQIGYYCWANYFTSFLQVVNNVTMAEAGYISSTFGVVSGFLLFIVGYSIHKTGYFKWLLYIAVPIYLLGQGLMIYFRTASFAPGYLIMCQVFTSIGGAIFIIVQQVAVLAAVDHQRVAAVLGLLFVIGSTGGAIGSTVSGAIWSNTFSPALERYLPEDALENLTTIAYDLQTQLSYEVGSATRIAIQEAYSYAQTRMVAAGTGVMALTIVWTLMIRNINVAKVNNTKGTLF</sequence>
<evidence type="ECO:0000256" key="1">
    <source>
        <dbReference type="ARBA" id="ARBA00004141"/>
    </source>
</evidence>
<dbReference type="PANTHER" id="PTHR23501">
    <property type="entry name" value="MAJOR FACILITATOR SUPERFAMILY"/>
    <property type="match status" value="1"/>
</dbReference>
<evidence type="ECO:0000256" key="6">
    <source>
        <dbReference type="ARBA" id="ARBA00022448"/>
    </source>
</evidence>
<dbReference type="Proteomes" id="UP001301769">
    <property type="component" value="Unassembled WGS sequence"/>
</dbReference>
<dbReference type="GO" id="GO:0022857">
    <property type="term" value="F:transmembrane transporter activity"/>
    <property type="evidence" value="ECO:0007669"/>
    <property type="project" value="InterPro"/>
</dbReference>
<feature type="transmembrane region" description="Helical" evidence="16">
    <location>
        <begin position="616"/>
        <end position="634"/>
    </location>
</feature>
<organism evidence="18 19">
    <name type="scientific">Rhypophila decipiens</name>
    <dbReference type="NCBI Taxonomy" id="261697"/>
    <lineage>
        <taxon>Eukaryota</taxon>
        <taxon>Fungi</taxon>
        <taxon>Dikarya</taxon>
        <taxon>Ascomycota</taxon>
        <taxon>Pezizomycotina</taxon>
        <taxon>Sordariomycetes</taxon>
        <taxon>Sordariomycetidae</taxon>
        <taxon>Sordariales</taxon>
        <taxon>Naviculisporaceae</taxon>
        <taxon>Rhypophila</taxon>
    </lineage>
</organism>
<dbReference type="SUPFAM" id="SSF52096">
    <property type="entry name" value="ClpP/crotonase"/>
    <property type="match status" value="1"/>
</dbReference>
<evidence type="ECO:0000256" key="7">
    <source>
        <dbReference type="ARBA" id="ARBA00022496"/>
    </source>
</evidence>
<keyword evidence="19" id="KW-1185">Reference proteome</keyword>
<dbReference type="FunFam" id="1.20.1250.20:FF:000302">
    <property type="entry name" value="MFS siderochrome iron transporter MirB"/>
    <property type="match status" value="1"/>
</dbReference>
<dbReference type="InterPro" id="IPR011701">
    <property type="entry name" value="MFS"/>
</dbReference>
<dbReference type="InterPro" id="IPR029045">
    <property type="entry name" value="ClpP/crotonase-like_dom_sf"/>
</dbReference>
<dbReference type="PANTHER" id="PTHR23501:SF50">
    <property type="entry name" value="MFS SIDEROCHROME IRON TRANSPORTER MIRB (AFU_ORTHOLOGUE AFUA_3G03640)-RELATED"/>
    <property type="match status" value="1"/>
</dbReference>
<dbReference type="PROSITE" id="PS50850">
    <property type="entry name" value="MFS"/>
    <property type="match status" value="1"/>
</dbReference>
<evidence type="ECO:0000256" key="3">
    <source>
        <dbReference type="ARBA" id="ARBA00004924"/>
    </source>
</evidence>
<keyword evidence="15" id="KW-0456">Lyase</keyword>
<evidence type="ECO:0000256" key="13">
    <source>
        <dbReference type="ARBA" id="ARBA00023140"/>
    </source>
</evidence>
<evidence type="ECO:0000313" key="19">
    <source>
        <dbReference type="Proteomes" id="UP001301769"/>
    </source>
</evidence>
<keyword evidence="10" id="KW-0408">Iron</keyword>